<evidence type="ECO:0000313" key="10">
    <source>
        <dbReference type="EMBL" id="AEF83606.1"/>
    </source>
</evidence>
<reference evidence="10 11" key="2">
    <citation type="journal article" date="2011" name="ISME J.">
        <title>RNA-seq reveals cooperative metabolic interactions between two termite-gut spirochete species in co-culture.</title>
        <authorList>
            <person name="Rosenthal A.Z."/>
            <person name="Matson E.G."/>
            <person name="Eldar A."/>
            <person name="Leadbetter J.R."/>
        </authorList>
    </citation>
    <scope>NUCLEOTIDE SEQUENCE [LARGE SCALE GENOMIC DNA]</scope>
    <source>
        <strain evidence="11">ATCC BAA-887 / DSM 12427 / ZAS-2</strain>
    </source>
</reference>
<dbReference type="EMBL" id="CP001843">
    <property type="protein sequence ID" value="AEF83606.1"/>
    <property type="molecule type" value="Genomic_DNA"/>
</dbReference>
<keyword evidence="4 8" id="KW-0812">Transmembrane</keyword>
<name>F5YGK7_TREPZ</name>
<dbReference type="RefSeq" id="WP_015707641.1">
    <property type="nucleotide sequence ID" value="NC_015578.1"/>
</dbReference>
<dbReference type="eggNOG" id="COG1589">
    <property type="taxonomic scope" value="Bacteria"/>
</dbReference>
<evidence type="ECO:0000256" key="3">
    <source>
        <dbReference type="ARBA" id="ARBA00022618"/>
    </source>
</evidence>
<dbReference type="InterPro" id="IPR026579">
    <property type="entry name" value="FtsQ"/>
</dbReference>
<dbReference type="GO" id="GO:0090529">
    <property type="term" value="P:cell septum assembly"/>
    <property type="evidence" value="ECO:0007669"/>
    <property type="project" value="InterPro"/>
</dbReference>
<evidence type="ECO:0000256" key="2">
    <source>
        <dbReference type="ARBA" id="ARBA00022475"/>
    </source>
</evidence>
<reference evidence="11" key="1">
    <citation type="submission" date="2009-12" db="EMBL/GenBank/DDBJ databases">
        <title>Complete sequence of Treponema primitia strain ZAS-2.</title>
        <authorList>
            <person name="Tetu S.G."/>
            <person name="Matson E."/>
            <person name="Ren Q."/>
            <person name="Seshadri R."/>
            <person name="Elbourne L."/>
            <person name="Hassan K.A."/>
            <person name="Durkin A."/>
            <person name="Radune D."/>
            <person name="Mohamoud Y."/>
            <person name="Shay R."/>
            <person name="Jin S."/>
            <person name="Zhang X."/>
            <person name="Lucey K."/>
            <person name="Ballor N.R."/>
            <person name="Ottesen E."/>
            <person name="Rosenthal R."/>
            <person name="Allen A."/>
            <person name="Leadbetter J.R."/>
            <person name="Paulsen I.T."/>
        </authorList>
    </citation>
    <scope>NUCLEOTIDE SEQUENCE [LARGE SCALE GENOMIC DNA]</scope>
    <source>
        <strain evidence="11">ATCC BAA-887 / DSM 12427 / ZAS-2</strain>
    </source>
</reference>
<organism evidence="10 11">
    <name type="scientific">Treponema primitia (strain ATCC BAA-887 / DSM 12427 / ZAS-2)</name>
    <dbReference type="NCBI Taxonomy" id="545694"/>
    <lineage>
        <taxon>Bacteria</taxon>
        <taxon>Pseudomonadati</taxon>
        <taxon>Spirochaetota</taxon>
        <taxon>Spirochaetia</taxon>
        <taxon>Spirochaetales</taxon>
        <taxon>Treponemataceae</taxon>
        <taxon>Treponema</taxon>
    </lineage>
</organism>
<dbReference type="Pfam" id="PF08478">
    <property type="entry name" value="POTRA_1"/>
    <property type="match status" value="1"/>
</dbReference>
<keyword evidence="7" id="KW-0131">Cell cycle</keyword>
<evidence type="ECO:0000256" key="1">
    <source>
        <dbReference type="ARBA" id="ARBA00004370"/>
    </source>
</evidence>
<accession>F5YGK7</accession>
<dbReference type="GO" id="GO:0016020">
    <property type="term" value="C:membrane"/>
    <property type="evidence" value="ECO:0007669"/>
    <property type="project" value="UniProtKB-SubCell"/>
</dbReference>
<dbReference type="STRING" id="545694.TREPR_2571"/>
<keyword evidence="5 8" id="KW-1133">Transmembrane helix</keyword>
<dbReference type="InterPro" id="IPR034746">
    <property type="entry name" value="POTRA"/>
</dbReference>
<evidence type="ECO:0000256" key="5">
    <source>
        <dbReference type="ARBA" id="ARBA00022989"/>
    </source>
</evidence>
<gene>
    <name evidence="10" type="ordered locus">TREPR_2571</name>
</gene>
<feature type="domain" description="POTRA" evidence="9">
    <location>
        <begin position="50"/>
        <end position="118"/>
    </location>
</feature>
<dbReference type="InterPro" id="IPR013685">
    <property type="entry name" value="POTRA_FtsQ_type"/>
</dbReference>
<keyword evidence="2" id="KW-1003">Cell membrane</keyword>
<keyword evidence="6 8" id="KW-0472">Membrane</keyword>
<evidence type="ECO:0000313" key="11">
    <source>
        <dbReference type="Proteomes" id="UP000009223"/>
    </source>
</evidence>
<evidence type="ECO:0000256" key="8">
    <source>
        <dbReference type="SAM" id="Phobius"/>
    </source>
</evidence>
<feature type="transmembrane region" description="Helical" evidence="8">
    <location>
        <begin position="27"/>
        <end position="45"/>
    </location>
</feature>
<dbReference type="Proteomes" id="UP000009223">
    <property type="component" value="Chromosome"/>
</dbReference>
<evidence type="ECO:0000259" key="9">
    <source>
        <dbReference type="PROSITE" id="PS51779"/>
    </source>
</evidence>
<evidence type="ECO:0000256" key="4">
    <source>
        <dbReference type="ARBA" id="ARBA00022692"/>
    </source>
</evidence>
<sequence>MSDGYIFDSALPEDHPVHAKMNKRLKGALVVLAIILAGELIWVLGITPCMPLAVIDISGIPELDRGTVLAQAGIGIHSSYMTVDIRGAELSLGALYQVESARVTRQFPDTVKIALEPRKAVAMALAPVNGLIEPVFFDRFGVVFKIGIDGDKPLERLPIISGLVFENPSLGMKLPSVFQKFLSDLARLNNSDPELLGTLSEIQVNRRPYDGFDLVLYPVHYPVKIRVGNELTQETLRYMLLLIDVFIKQGVAVDEIDFRTGTASYIRKEASLG</sequence>
<dbReference type="Gene3D" id="3.10.20.310">
    <property type="entry name" value="membrane protein fhac"/>
    <property type="match status" value="1"/>
</dbReference>
<dbReference type="PANTHER" id="PTHR35851:SF1">
    <property type="entry name" value="CELL DIVISION PROTEIN FTSQ"/>
    <property type="match status" value="1"/>
</dbReference>
<evidence type="ECO:0000256" key="7">
    <source>
        <dbReference type="ARBA" id="ARBA00023306"/>
    </source>
</evidence>
<keyword evidence="11" id="KW-1185">Reference proteome</keyword>
<dbReference type="HOGENOM" id="CLU_069614_0_0_12"/>
<comment type="subcellular location">
    <subcellularLocation>
        <location evidence="1">Membrane</location>
    </subcellularLocation>
</comment>
<proteinExistence type="predicted"/>
<protein>
    <submittedName>
        <fullName evidence="10">Putative cell division protein FtsQ</fullName>
    </submittedName>
</protein>
<keyword evidence="3 10" id="KW-0132">Cell division</keyword>
<evidence type="ECO:0000256" key="6">
    <source>
        <dbReference type="ARBA" id="ARBA00023136"/>
    </source>
</evidence>
<dbReference type="OrthoDB" id="370362at2"/>
<dbReference type="PANTHER" id="PTHR35851">
    <property type="entry name" value="CELL DIVISION PROTEIN FTSQ"/>
    <property type="match status" value="1"/>
</dbReference>
<dbReference type="KEGG" id="tpi:TREPR_2571"/>
<dbReference type="PROSITE" id="PS51779">
    <property type="entry name" value="POTRA"/>
    <property type="match status" value="1"/>
</dbReference>
<dbReference type="AlphaFoldDB" id="F5YGK7"/>